<evidence type="ECO:0000259" key="7">
    <source>
        <dbReference type="Pfam" id="PF00177"/>
    </source>
</evidence>
<dbReference type="GO" id="GO:0000049">
    <property type="term" value="F:tRNA binding"/>
    <property type="evidence" value="ECO:0007669"/>
    <property type="project" value="UniProtKB-UniRule"/>
</dbReference>
<keyword evidence="4 6" id="KW-0689">Ribosomal protein</keyword>
<gene>
    <name evidence="6 8" type="primary">rpsG</name>
    <name evidence="8" type="ORF">KI809_20220</name>
</gene>
<dbReference type="GO" id="GO:0019843">
    <property type="term" value="F:rRNA binding"/>
    <property type="evidence" value="ECO:0007669"/>
    <property type="project" value="UniProtKB-UniRule"/>
</dbReference>
<dbReference type="GO" id="GO:0006412">
    <property type="term" value="P:translation"/>
    <property type="evidence" value="ECO:0007669"/>
    <property type="project" value="UniProtKB-UniRule"/>
</dbReference>
<comment type="similarity">
    <text evidence="1 6">Belongs to the universal ribosomal protein uS7 family.</text>
</comment>
<organism evidence="8 9">
    <name type="scientific">Geoanaerobacter pelophilus</name>
    <dbReference type="NCBI Taxonomy" id="60036"/>
    <lineage>
        <taxon>Bacteria</taxon>
        <taxon>Pseudomonadati</taxon>
        <taxon>Thermodesulfobacteriota</taxon>
        <taxon>Desulfuromonadia</taxon>
        <taxon>Geobacterales</taxon>
        <taxon>Geobacteraceae</taxon>
        <taxon>Geoanaerobacter</taxon>
    </lineage>
</organism>
<keyword evidence="9" id="KW-1185">Reference proteome</keyword>
<evidence type="ECO:0000256" key="4">
    <source>
        <dbReference type="ARBA" id="ARBA00022980"/>
    </source>
</evidence>
<comment type="subunit">
    <text evidence="6">Part of the 30S ribosomal subunit. Contacts proteins S9 and S11.</text>
</comment>
<dbReference type="EMBL" id="JAHCVJ010000016">
    <property type="protein sequence ID" value="MBT0666643.1"/>
    <property type="molecule type" value="Genomic_DNA"/>
</dbReference>
<reference evidence="8 9" key="1">
    <citation type="submission" date="2021-05" db="EMBL/GenBank/DDBJ databases">
        <title>The draft genome of Geobacter pelophilus DSM 12255.</title>
        <authorList>
            <person name="Xu Z."/>
            <person name="Masuda Y."/>
            <person name="Itoh H."/>
            <person name="Senoo K."/>
        </authorList>
    </citation>
    <scope>NUCLEOTIDE SEQUENCE [LARGE SCALE GENOMIC DNA]</scope>
    <source>
        <strain evidence="8 9">DSM 12255</strain>
    </source>
</reference>
<dbReference type="Proteomes" id="UP000811899">
    <property type="component" value="Unassembled WGS sequence"/>
</dbReference>
<comment type="caution">
    <text evidence="8">The sequence shown here is derived from an EMBL/GenBank/DDBJ whole genome shotgun (WGS) entry which is preliminary data.</text>
</comment>
<dbReference type="PIRSF" id="PIRSF002122">
    <property type="entry name" value="RPS7p_RPS7a_RPS5e_RPS7o"/>
    <property type="match status" value="1"/>
</dbReference>
<dbReference type="Gene3D" id="1.10.455.10">
    <property type="entry name" value="Ribosomal protein S7 domain"/>
    <property type="match status" value="1"/>
</dbReference>
<evidence type="ECO:0000256" key="6">
    <source>
        <dbReference type="HAMAP-Rule" id="MF_00480"/>
    </source>
</evidence>
<evidence type="ECO:0000256" key="5">
    <source>
        <dbReference type="ARBA" id="ARBA00023274"/>
    </source>
</evidence>
<dbReference type="GO" id="GO:0003735">
    <property type="term" value="F:structural constituent of ribosome"/>
    <property type="evidence" value="ECO:0007669"/>
    <property type="project" value="InterPro"/>
</dbReference>
<dbReference type="InterPro" id="IPR036823">
    <property type="entry name" value="Ribosomal_uS7_dom_sf"/>
</dbReference>
<dbReference type="NCBIfam" id="TIGR01029">
    <property type="entry name" value="rpsG_bact"/>
    <property type="match status" value="1"/>
</dbReference>
<accession>A0AAW4L6X1</accession>
<dbReference type="PANTHER" id="PTHR11205">
    <property type="entry name" value="RIBOSOMAL PROTEIN S7"/>
    <property type="match status" value="1"/>
</dbReference>
<dbReference type="CDD" id="cd14869">
    <property type="entry name" value="uS7_Bacteria"/>
    <property type="match status" value="1"/>
</dbReference>
<evidence type="ECO:0000256" key="2">
    <source>
        <dbReference type="ARBA" id="ARBA00022730"/>
    </source>
</evidence>
<name>A0AAW4L6X1_9BACT</name>
<keyword evidence="3 6" id="KW-0694">RNA-binding</keyword>
<dbReference type="RefSeq" id="WP_214173412.1">
    <property type="nucleotide sequence ID" value="NZ_JAHCVJ010000016.1"/>
</dbReference>
<dbReference type="GO" id="GO:0015935">
    <property type="term" value="C:small ribosomal subunit"/>
    <property type="evidence" value="ECO:0007669"/>
    <property type="project" value="InterPro"/>
</dbReference>
<dbReference type="InterPro" id="IPR000235">
    <property type="entry name" value="Ribosomal_uS7"/>
</dbReference>
<keyword evidence="2 6" id="KW-0699">rRNA-binding</keyword>
<dbReference type="HAMAP" id="MF_00480_B">
    <property type="entry name" value="Ribosomal_uS7_B"/>
    <property type="match status" value="1"/>
</dbReference>
<evidence type="ECO:0000313" key="8">
    <source>
        <dbReference type="EMBL" id="MBT0666643.1"/>
    </source>
</evidence>
<evidence type="ECO:0000256" key="1">
    <source>
        <dbReference type="ARBA" id="ARBA00007151"/>
    </source>
</evidence>
<keyword evidence="6" id="KW-0820">tRNA-binding</keyword>
<evidence type="ECO:0000313" key="9">
    <source>
        <dbReference type="Proteomes" id="UP000811899"/>
    </source>
</evidence>
<dbReference type="Pfam" id="PF00177">
    <property type="entry name" value="Ribosomal_S7"/>
    <property type="match status" value="1"/>
</dbReference>
<dbReference type="FunFam" id="1.10.455.10:FF:000001">
    <property type="entry name" value="30S ribosomal protein S7"/>
    <property type="match status" value="1"/>
</dbReference>
<keyword evidence="5 6" id="KW-0687">Ribonucleoprotein</keyword>
<dbReference type="AlphaFoldDB" id="A0AAW4L6X1"/>
<evidence type="ECO:0000256" key="3">
    <source>
        <dbReference type="ARBA" id="ARBA00022884"/>
    </source>
</evidence>
<feature type="domain" description="Small ribosomal subunit protein uS7" evidence="7">
    <location>
        <begin position="2"/>
        <end position="149"/>
    </location>
</feature>
<dbReference type="SUPFAM" id="SSF47973">
    <property type="entry name" value="Ribosomal protein S7"/>
    <property type="match status" value="1"/>
</dbReference>
<dbReference type="InterPro" id="IPR023798">
    <property type="entry name" value="Ribosomal_uS7_dom"/>
</dbReference>
<sequence length="156" mass="17783">MPRRREVAKRVILPDPKYNDRTVAKFVNIIMSDGKKSTAERALYAALDLVAQRANEDALKVLKKALDNVKPTLEVKSRRVGGSTYQVPVEVRVDRRNSLAMRWLARYANARSEKTATDKLAGEILDAYNNRGAAVKKREDTHKMAEANRAFAHYRW</sequence>
<comment type="function">
    <text evidence="6">One of the primary rRNA binding proteins, it binds directly to 16S rRNA where it nucleates assembly of the head domain of the 30S subunit. Is located at the subunit interface close to the decoding center, probably blocks exit of the E-site tRNA.</text>
</comment>
<proteinExistence type="inferred from homology"/>
<dbReference type="InterPro" id="IPR005717">
    <property type="entry name" value="Ribosomal_uS7_bac/org-type"/>
</dbReference>
<protein>
    <recommendedName>
        <fullName evidence="6">Small ribosomal subunit protein uS7</fullName>
    </recommendedName>
</protein>